<dbReference type="Proteomes" id="UP000754883">
    <property type="component" value="Unassembled WGS sequence"/>
</dbReference>
<keyword evidence="2" id="KW-0521">NADP</keyword>
<dbReference type="Gene3D" id="3.90.25.10">
    <property type="entry name" value="UDP-galactose 4-epimerase, domain 1"/>
    <property type="match status" value="1"/>
</dbReference>
<keyword evidence="3" id="KW-0560">Oxidoreductase</keyword>
<dbReference type="AlphaFoldDB" id="A0A9N9UFJ0"/>
<evidence type="ECO:0000313" key="5">
    <source>
        <dbReference type="EMBL" id="CAG9984469.1"/>
    </source>
</evidence>
<dbReference type="PANTHER" id="PTHR47706:SF4">
    <property type="entry name" value="NMRA-LIKE DOMAIN-CONTAINING PROTEIN"/>
    <property type="match status" value="1"/>
</dbReference>
<gene>
    <name evidence="5" type="ORF">CBYS24578_00012224</name>
</gene>
<accession>A0A9N9UFJ0</accession>
<reference evidence="6" key="1">
    <citation type="submission" date="2019-06" db="EMBL/GenBank/DDBJ databases">
        <authorList>
            <person name="Broberg M."/>
        </authorList>
    </citation>
    <scope>NUCLEOTIDE SEQUENCE [LARGE SCALE GENOMIC DNA]</scope>
</reference>
<reference evidence="5 6" key="2">
    <citation type="submission" date="2021-10" db="EMBL/GenBank/DDBJ databases">
        <authorList>
            <person name="Piombo E."/>
        </authorList>
    </citation>
    <scope>NUCLEOTIDE SEQUENCE [LARGE SCALE GENOMIC DNA]</scope>
</reference>
<evidence type="ECO:0000256" key="3">
    <source>
        <dbReference type="ARBA" id="ARBA00023002"/>
    </source>
</evidence>
<comment type="similarity">
    <text evidence="1">Belongs to the NmrA-type oxidoreductase family. Isoflavone reductase subfamily.</text>
</comment>
<protein>
    <recommendedName>
        <fullName evidence="4">NmrA-like domain-containing protein</fullName>
    </recommendedName>
</protein>
<dbReference type="InterPro" id="IPR051609">
    <property type="entry name" value="NmrA/Isoflavone_reductase-like"/>
</dbReference>
<sequence length="315" mass="34622">MGVVAVAGGTGNIGRTIVEALIASKKHKTLVFSRKPNPDLEKELGVPIISVDYDNIKAVTETLEQNNVDTVISAIKMMPKGGVDPKEIQLIQAADLSKTTKRMISSHYGHPHAEAHAEQLPSDIFKQKALEALKAAKDLETTRILNGQFMDFWGMPGVKSPLAPFTMAIDIANDTAAIPGDGNTPVIMTHTSDVGKYVAASLDLEKWEPIHYIASDKVTFNQLLSYAEEAKGKKFSVTYDSLENLKQGHLTELPGQTATYSQIPKEVLQKILISFNIWYATGVFNYEVGTTLNDKFPDIKPLTAKELIDRAWKKV</sequence>
<dbReference type="SUPFAM" id="SSF51735">
    <property type="entry name" value="NAD(P)-binding Rossmann-fold domains"/>
    <property type="match status" value="1"/>
</dbReference>
<dbReference type="OrthoDB" id="419598at2759"/>
<evidence type="ECO:0000256" key="2">
    <source>
        <dbReference type="ARBA" id="ARBA00022857"/>
    </source>
</evidence>
<evidence type="ECO:0000259" key="4">
    <source>
        <dbReference type="Pfam" id="PF05368"/>
    </source>
</evidence>
<name>A0A9N9UFJ0_9HYPO</name>
<dbReference type="Gene3D" id="3.40.50.720">
    <property type="entry name" value="NAD(P)-binding Rossmann-like Domain"/>
    <property type="match status" value="1"/>
</dbReference>
<organism evidence="5 6">
    <name type="scientific">Clonostachys byssicola</name>
    <dbReference type="NCBI Taxonomy" id="160290"/>
    <lineage>
        <taxon>Eukaryota</taxon>
        <taxon>Fungi</taxon>
        <taxon>Dikarya</taxon>
        <taxon>Ascomycota</taxon>
        <taxon>Pezizomycotina</taxon>
        <taxon>Sordariomycetes</taxon>
        <taxon>Hypocreomycetidae</taxon>
        <taxon>Hypocreales</taxon>
        <taxon>Bionectriaceae</taxon>
        <taxon>Clonostachys</taxon>
    </lineage>
</organism>
<evidence type="ECO:0000256" key="1">
    <source>
        <dbReference type="ARBA" id="ARBA00005725"/>
    </source>
</evidence>
<evidence type="ECO:0000313" key="6">
    <source>
        <dbReference type="Proteomes" id="UP000754883"/>
    </source>
</evidence>
<keyword evidence="6" id="KW-1185">Reference proteome</keyword>
<dbReference type="GO" id="GO:0016491">
    <property type="term" value="F:oxidoreductase activity"/>
    <property type="evidence" value="ECO:0007669"/>
    <property type="project" value="UniProtKB-KW"/>
</dbReference>
<proteinExistence type="inferred from homology"/>
<dbReference type="PANTHER" id="PTHR47706">
    <property type="entry name" value="NMRA-LIKE FAMILY PROTEIN"/>
    <property type="match status" value="1"/>
</dbReference>
<dbReference type="Pfam" id="PF05368">
    <property type="entry name" value="NmrA"/>
    <property type="match status" value="1"/>
</dbReference>
<dbReference type="InterPro" id="IPR036291">
    <property type="entry name" value="NAD(P)-bd_dom_sf"/>
</dbReference>
<feature type="domain" description="NmrA-like" evidence="4">
    <location>
        <begin position="3"/>
        <end position="283"/>
    </location>
</feature>
<comment type="caution">
    <text evidence="5">The sequence shown here is derived from an EMBL/GenBank/DDBJ whole genome shotgun (WGS) entry which is preliminary data.</text>
</comment>
<dbReference type="EMBL" id="CABFNO020001387">
    <property type="protein sequence ID" value="CAG9984469.1"/>
    <property type="molecule type" value="Genomic_DNA"/>
</dbReference>
<dbReference type="InterPro" id="IPR008030">
    <property type="entry name" value="NmrA-like"/>
</dbReference>